<protein>
    <submittedName>
        <fullName evidence="2">Esterase family protein</fullName>
    </submittedName>
</protein>
<dbReference type="SUPFAM" id="SSF53474">
    <property type="entry name" value="alpha/beta-Hydrolases"/>
    <property type="match status" value="1"/>
</dbReference>
<dbReference type="EMBL" id="CP074371">
    <property type="protein sequence ID" value="QVI25081.1"/>
    <property type="molecule type" value="Genomic_DNA"/>
</dbReference>
<dbReference type="Proteomes" id="UP000683310">
    <property type="component" value="Chromosome"/>
</dbReference>
<accession>A0ABX8D0H5</accession>
<dbReference type="Gene3D" id="3.40.50.1820">
    <property type="entry name" value="alpha/beta hydrolase"/>
    <property type="match status" value="1"/>
</dbReference>
<feature type="chain" id="PRO_5045973414" evidence="1">
    <location>
        <begin position="25"/>
        <end position="320"/>
    </location>
</feature>
<dbReference type="PANTHER" id="PTHR48098">
    <property type="entry name" value="ENTEROCHELIN ESTERASE-RELATED"/>
    <property type="match status" value="1"/>
</dbReference>
<name>A0ABX8D0H5_9NOCA</name>
<keyword evidence="1" id="KW-0732">Signal</keyword>
<keyword evidence="3" id="KW-1185">Reference proteome</keyword>
<dbReference type="InterPro" id="IPR050583">
    <property type="entry name" value="Mycobacterial_A85_antigen"/>
</dbReference>
<sequence length="320" mass="34555">MRAVAATVFSLVAILIFGAGAVRADPPAESTVFSASDIGPEQTRISVYSASMGRTVIVDVLHPDDDQPRPSYYLLDGVDSGAAETNWTQKTDIVPFFSGKRVNVVLPVGGKGSFYSDWERPDPNLGGVQMWETFLTQELPPLIDQRFAGNGRNAIGGLSMGALSAAALTSRYPDLYRGFAAFSGCLDTMSANARLAIRNSVRWVGGNPENMWGPDGDPDWAAHDPLTNAPALRGKAVYVSTGSGMPGPESLTDPLMPQAVTFGAVLEYLVLGCTESFQRRLDEVDVPATFVFHPLGTHSWPYWQQDLHDSWPLMEAALTD</sequence>
<reference evidence="2 3" key="1">
    <citation type="submission" date="2021-04" db="EMBL/GenBank/DDBJ databases">
        <title>Nocardia tengchongensis.</title>
        <authorList>
            <person name="Zhuang k."/>
            <person name="Ran Y."/>
            <person name="Li W."/>
        </authorList>
    </citation>
    <scope>NUCLEOTIDE SEQUENCE [LARGE SCALE GENOMIC DNA]</scope>
    <source>
        <strain evidence="2 3">CFH S0057</strain>
    </source>
</reference>
<evidence type="ECO:0000313" key="2">
    <source>
        <dbReference type="EMBL" id="QVI25081.1"/>
    </source>
</evidence>
<feature type="signal peptide" evidence="1">
    <location>
        <begin position="1"/>
        <end position="24"/>
    </location>
</feature>
<gene>
    <name evidence="2" type="ORF">KHQ06_23335</name>
</gene>
<dbReference type="PANTHER" id="PTHR48098:SF1">
    <property type="entry name" value="DIACYLGLYCEROL ACYLTRANSFERASE_MYCOLYLTRANSFERASE AG85A"/>
    <property type="match status" value="1"/>
</dbReference>
<evidence type="ECO:0000256" key="1">
    <source>
        <dbReference type="SAM" id="SignalP"/>
    </source>
</evidence>
<dbReference type="InterPro" id="IPR029058">
    <property type="entry name" value="AB_hydrolase_fold"/>
</dbReference>
<organism evidence="2 3">
    <name type="scientific">Nocardia tengchongensis</name>
    <dbReference type="NCBI Taxonomy" id="2055889"/>
    <lineage>
        <taxon>Bacteria</taxon>
        <taxon>Bacillati</taxon>
        <taxon>Actinomycetota</taxon>
        <taxon>Actinomycetes</taxon>
        <taxon>Mycobacteriales</taxon>
        <taxon>Nocardiaceae</taxon>
        <taxon>Nocardia</taxon>
    </lineage>
</organism>
<proteinExistence type="predicted"/>
<evidence type="ECO:0000313" key="3">
    <source>
        <dbReference type="Proteomes" id="UP000683310"/>
    </source>
</evidence>
<dbReference type="Pfam" id="PF00756">
    <property type="entry name" value="Esterase"/>
    <property type="match status" value="1"/>
</dbReference>
<dbReference type="InterPro" id="IPR000801">
    <property type="entry name" value="Esterase-like"/>
</dbReference>